<evidence type="ECO:0000313" key="3">
    <source>
        <dbReference type="Proteomes" id="UP000036471"/>
    </source>
</evidence>
<name>A0ABR5H665_9HYPH</name>
<accession>A0ABR5H665</accession>
<evidence type="ECO:0000313" key="2">
    <source>
        <dbReference type="EMBL" id="KMO19669.1"/>
    </source>
</evidence>
<feature type="compositionally biased region" description="Low complexity" evidence="1">
    <location>
        <begin position="1"/>
        <end position="13"/>
    </location>
</feature>
<comment type="caution">
    <text evidence="2">The sequence shown here is derived from an EMBL/GenBank/DDBJ whole genome shotgun (WGS) entry which is preliminary data.</text>
</comment>
<proteinExistence type="predicted"/>
<reference evidence="2 3" key="1">
    <citation type="submission" date="2014-11" db="EMBL/GenBank/DDBJ databases">
        <title>Comparative genomics of Methylobacterium species.</title>
        <authorList>
            <person name="Chaudhry V."/>
            <person name="Patil P.B."/>
        </authorList>
    </citation>
    <scope>NUCLEOTIDE SEQUENCE [LARGE SCALE GENOMIC DNA]</scope>
    <source>
        <strain evidence="2 3">SE3.6</strain>
    </source>
</reference>
<dbReference type="EMBL" id="JTHG01000184">
    <property type="protein sequence ID" value="KMO19669.1"/>
    <property type="molecule type" value="Genomic_DNA"/>
</dbReference>
<keyword evidence="3" id="KW-1185">Reference proteome</keyword>
<organism evidence="2 3">
    <name type="scientific">Methylobacterium indicum</name>
    <dbReference type="NCBI Taxonomy" id="1775910"/>
    <lineage>
        <taxon>Bacteria</taxon>
        <taxon>Pseudomonadati</taxon>
        <taxon>Pseudomonadota</taxon>
        <taxon>Alphaproteobacteria</taxon>
        <taxon>Hyphomicrobiales</taxon>
        <taxon>Methylobacteriaceae</taxon>
        <taxon>Methylobacterium</taxon>
    </lineage>
</organism>
<feature type="region of interest" description="Disordered" evidence="1">
    <location>
        <begin position="1"/>
        <end position="21"/>
    </location>
</feature>
<gene>
    <name evidence="2" type="ORF">QR79_19260</name>
</gene>
<dbReference type="RefSeq" id="WP_048425558.1">
    <property type="nucleotide sequence ID" value="NZ_JTHF01000006.1"/>
</dbReference>
<protein>
    <submittedName>
        <fullName evidence="2">Uncharacterized protein</fullName>
    </submittedName>
</protein>
<dbReference type="Proteomes" id="UP000036471">
    <property type="component" value="Unassembled WGS sequence"/>
</dbReference>
<sequence>MTSPTRRTAPTTALQTSQVRTHFPAPIYGRHAPTLPPDEAVLGEPEVWEAVQPVRPVRSTFASCAS</sequence>
<evidence type="ECO:0000256" key="1">
    <source>
        <dbReference type="SAM" id="MobiDB-lite"/>
    </source>
</evidence>